<dbReference type="GeneID" id="99747967"/>
<keyword evidence="3" id="KW-0472">Membrane</keyword>
<reference evidence="4" key="2">
    <citation type="submission" date="2015-05" db="EMBL/GenBank/DDBJ databases">
        <authorList>
            <person name="Wang D.B."/>
            <person name="Wang M."/>
        </authorList>
    </citation>
    <scope>NUCLEOTIDE SEQUENCE [LARGE SCALE GENOMIC DNA]</scope>
    <source>
        <strain evidence="4">M72</strain>
    </source>
</reference>
<proteinExistence type="predicted"/>
<keyword evidence="3" id="KW-1133">Transmembrane helix</keyword>
<evidence type="ECO:0000313" key="7">
    <source>
        <dbReference type="Proteomes" id="UP000095495"/>
    </source>
</evidence>
<name>A0A0M6WN06_9FIRM</name>
<dbReference type="InterPro" id="IPR046118">
    <property type="entry name" value="DUF6115"/>
</dbReference>
<dbReference type="STRING" id="301302.ERS852420_02867"/>
<dbReference type="EMBL" id="CVRR01000019">
    <property type="protein sequence ID" value="CRL38575.1"/>
    <property type="molecule type" value="Genomic_DNA"/>
</dbReference>
<dbReference type="Proteomes" id="UP000095495">
    <property type="component" value="Unassembled WGS sequence"/>
</dbReference>
<dbReference type="OrthoDB" id="2086261at2"/>
<evidence type="ECO:0000313" key="5">
    <source>
        <dbReference type="EMBL" id="CUN12780.1"/>
    </source>
</evidence>
<dbReference type="Proteomes" id="UP000049979">
    <property type="component" value="Unassembled WGS sequence"/>
</dbReference>
<dbReference type="EMBL" id="CYXV01000014">
    <property type="protein sequence ID" value="CUN12780.1"/>
    <property type="molecule type" value="Genomic_DNA"/>
</dbReference>
<reference evidence="6" key="1">
    <citation type="submission" date="2015-05" db="EMBL/GenBank/DDBJ databases">
        <authorList>
            <consortium name="Pathogen Informatics"/>
        </authorList>
    </citation>
    <scope>NUCLEOTIDE SEQUENCE [LARGE SCALE GENOMIC DNA]</scope>
    <source>
        <strain evidence="5 7">2789STDY5608863</strain>
        <strain evidence="6">M72</strain>
    </source>
</reference>
<accession>A0A0M6WN06</accession>
<protein>
    <submittedName>
        <fullName evidence="4">Uncharacterized protein</fullName>
    </submittedName>
</protein>
<evidence type="ECO:0000256" key="1">
    <source>
        <dbReference type="SAM" id="Coils"/>
    </source>
</evidence>
<feature type="region of interest" description="Disordered" evidence="2">
    <location>
        <begin position="149"/>
        <end position="180"/>
    </location>
</feature>
<evidence type="ECO:0000313" key="6">
    <source>
        <dbReference type="Proteomes" id="UP000049979"/>
    </source>
</evidence>
<gene>
    <name evidence="5" type="ORF">ERS852420_02867</name>
    <name evidence="4" type="ORF">M72_07151</name>
</gene>
<keyword evidence="6" id="KW-1185">Reference proteome</keyword>
<keyword evidence="1" id="KW-0175">Coiled coil</keyword>
<organism evidence="4 6">
    <name type="scientific">Roseburia faecis</name>
    <dbReference type="NCBI Taxonomy" id="301302"/>
    <lineage>
        <taxon>Bacteria</taxon>
        <taxon>Bacillati</taxon>
        <taxon>Bacillota</taxon>
        <taxon>Clostridia</taxon>
        <taxon>Lachnospirales</taxon>
        <taxon>Lachnospiraceae</taxon>
        <taxon>Roseburia</taxon>
    </lineage>
</organism>
<feature type="transmembrane region" description="Helical" evidence="3">
    <location>
        <begin position="6"/>
        <end position="22"/>
    </location>
</feature>
<evidence type="ECO:0000256" key="3">
    <source>
        <dbReference type="SAM" id="Phobius"/>
    </source>
</evidence>
<dbReference type="RefSeq" id="WP_055067905.1">
    <property type="nucleotide sequence ID" value="NZ_CP173697.1"/>
</dbReference>
<evidence type="ECO:0000256" key="2">
    <source>
        <dbReference type="SAM" id="MobiDB-lite"/>
    </source>
</evidence>
<sequence length="227" mass="25622">MTGVEITLILVGIIFVLVSFFVQEKLTPKDVQEITRLSEKELKIIVERELKNANDKVEDAIDAVVEQSQENAKRLMEKETNEKIMAINEYSNTVIESMNKTHNEILFLYNMLNDKHTELTGLASQLQQFSEQVKHTQDEMMTHLTETVKEPEPARTEVSEPVEEQPQQISPKASVAEETDNGSFNDQVLALHQNGVSDVEIARKLGRGLGEVKLVIGLYKGEDVSEI</sequence>
<dbReference type="AlphaFoldDB" id="A0A0M6WN06"/>
<feature type="coiled-coil region" evidence="1">
    <location>
        <begin position="43"/>
        <end position="70"/>
    </location>
</feature>
<evidence type="ECO:0000313" key="4">
    <source>
        <dbReference type="EMBL" id="CRL38575.1"/>
    </source>
</evidence>
<feature type="compositionally biased region" description="Basic and acidic residues" evidence="2">
    <location>
        <begin position="149"/>
        <end position="158"/>
    </location>
</feature>
<dbReference type="Pfam" id="PF19610">
    <property type="entry name" value="DUF6115"/>
    <property type="match status" value="1"/>
</dbReference>
<keyword evidence="3" id="KW-0812">Transmembrane</keyword>